<dbReference type="InterPro" id="IPR008928">
    <property type="entry name" value="6-hairpin_glycosidase_sf"/>
</dbReference>
<dbReference type="SUPFAM" id="SSF48208">
    <property type="entry name" value="Six-hairpin glycosidases"/>
    <property type="match status" value="1"/>
</dbReference>
<organism evidence="10 11">
    <name type="scientific">Pedobacter frigiditerrae</name>
    <dbReference type="NCBI Taxonomy" id="2530452"/>
    <lineage>
        <taxon>Bacteria</taxon>
        <taxon>Pseudomonadati</taxon>
        <taxon>Bacteroidota</taxon>
        <taxon>Sphingobacteriia</taxon>
        <taxon>Sphingobacteriales</taxon>
        <taxon>Sphingobacteriaceae</taxon>
        <taxon>Pedobacter</taxon>
    </lineage>
</organism>
<gene>
    <name evidence="10" type="ORF">EZ428_07760</name>
</gene>
<evidence type="ECO:0000256" key="2">
    <source>
        <dbReference type="ARBA" id="ARBA00012652"/>
    </source>
</evidence>
<dbReference type="InterPro" id="IPR013783">
    <property type="entry name" value="Ig-like_fold"/>
</dbReference>
<dbReference type="GO" id="GO:0005975">
    <property type="term" value="P:carbohydrate metabolic process"/>
    <property type="evidence" value="ECO:0007669"/>
    <property type="project" value="InterPro"/>
</dbReference>
<evidence type="ECO:0000256" key="3">
    <source>
        <dbReference type="ARBA" id="ARBA00022801"/>
    </source>
</evidence>
<feature type="signal peptide" evidence="5">
    <location>
        <begin position="1"/>
        <end position="20"/>
    </location>
</feature>
<evidence type="ECO:0000313" key="10">
    <source>
        <dbReference type="EMBL" id="TCC91648.1"/>
    </source>
</evidence>
<feature type="domain" description="Bacterial alpha-L-rhamnosidase N-terminal" evidence="7">
    <location>
        <begin position="167"/>
        <end position="313"/>
    </location>
</feature>
<feature type="domain" description="Alpha-L-rhamnosidase concanavalin-like" evidence="6">
    <location>
        <begin position="344"/>
        <end position="437"/>
    </location>
</feature>
<dbReference type="Gene3D" id="2.60.120.260">
    <property type="entry name" value="Galactose-binding domain-like"/>
    <property type="match status" value="2"/>
</dbReference>
<dbReference type="EC" id="3.2.1.40" evidence="2"/>
<dbReference type="Pfam" id="PF17390">
    <property type="entry name" value="Bac_rhamnosid_C"/>
    <property type="match status" value="1"/>
</dbReference>
<keyword evidence="5" id="KW-0732">Signal</keyword>
<dbReference type="RefSeq" id="WP_131552587.1">
    <property type="nucleotide sequence ID" value="NZ_SJSK01000002.1"/>
</dbReference>
<dbReference type="PANTHER" id="PTHR33307:SF6">
    <property type="entry name" value="ALPHA-RHAMNOSIDASE (EUROFUNG)-RELATED"/>
    <property type="match status" value="1"/>
</dbReference>
<feature type="region of interest" description="Disordered" evidence="4">
    <location>
        <begin position="305"/>
        <end position="325"/>
    </location>
</feature>
<dbReference type="OrthoDB" id="9766741at2"/>
<dbReference type="Pfam" id="PF05592">
    <property type="entry name" value="Bac_rhamnosid"/>
    <property type="match status" value="1"/>
</dbReference>
<dbReference type="InterPro" id="IPR013737">
    <property type="entry name" value="Bac_rhamnosid_N"/>
</dbReference>
<comment type="caution">
    <text evidence="10">The sequence shown here is derived from an EMBL/GenBank/DDBJ whole genome shotgun (WGS) entry which is preliminary data.</text>
</comment>
<dbReference type="Gene3D" id="2.60.40.10">
    <property type="entry name" value="Immunoglobulins"/>
    <property type="match status" value="1"/>
</dbReference>
<protein>
    <recommendedName>
        <fullName evidence="2">alpha-L-rhamnosidase</fullName>
        <ecNumber evidence="2">3.2.1.40</ecNumber>
    </recommendedName>
</protein>
<accession>A0A4R0MWP7</accession>
<comment type="catalytic activity">
    <reaction evidence="1">
        <text>Hydrolysis of terminal non-reducing alpha-L-rhamnose residues in alpha-L-rhamnosides.</text>
        <dbReference type="EC" id="3.2.1.40"/>
    </reaction>
</comment>
<dbReference type="Gene3D" id="2.60.420.10">
    <property type="entry name" value="Maltose phosphorylase, domain 3"/>
    <property type="match status" value="1"/>
</dbReference>
<dbReference type="GO" id="GO:0030596">
    <property type="term" value="F:alpha-L-rhamnosidase activity"/>
    <property type="evidence" value="ECO:0007669"/>
    <property type="project" value="UniProtKB-EC"/>
</dbReference>
<dbReference type="Pfam" id="PF17389">
    <property type="entry name" value="Bac_rhamnosid6H"/>
    <property type="match status" value="1"/>
</dbReference>
<dbReference type="Pfam" id="PF08531">
    <property type="entry name" value="Bac_rhamnosid_N"/>
    <property type="match status" value="1"/>
</dbReference>
<sequence length="904" mass="101186">MKTYFFYFLLCLTSIIKVNAANPGSPTNLRTADKVKTIGTNDHPFFGWYVNDIDENEIQSAYQILVASTAEKLAKGDADIWDSGKIKSRSQNYIDFKGKNLSPATRYYWKVRTWDKDGNVGPYAAFTYFDTGLFKAADWSGAFWIRRESKDANNYTYFRKKVTLANKTIKKAIVYLSAYHNYELYINGNVIGKGLAHHYPQYAYYNAYDVTDKLKNINTIAAMTHWYGGGQGRPKGDSRFILKLILTYNDGTKAEFGTDKSWKQIAVEALNPTTAKRNGEGIGFVDVIDSRKALTDWNKPNFNDSDWQESKEIGTHPSAPFTGELQPDLTRRTEKIIKPVAVKNLGNGRYVIDLGKIYAGVPDITFAGGKTGDTVKMLGGFVLKEDGTVSEKINQSTNLAYSFVLNGNKAQFKPIVYLGYQYLQVDHSPIILTPENVKFIIRYYELEPERANFNSSNPMLNNVWELMAHSLTLGAQEDFVDTPTREKGGFLSDGWSQAVSAMKTMGERAMNHRVLLQFLDSQDQYWADGRLNAVYPNADGKRDIPDFTQQYLLWVWDYYLQTGNTEFLKTNYTRLKKVAEYVSAYSNPKTGLIDKLAGGSGPYAFGIIDWPSNMRYGYDMESTSRTVISAYAYADYDIIAKIAAITGHTADADLYHSRASAISKAINKELINADGVYIDGLLQDGSQSKHVSQHANMFPLALGIVPAANKKVVINVIKERNMSVGMVTLRFLPQALGLAEEASQLLKLYTNTQWDGWAKNITQGATATWESWNAIDRNDSMCHPWGTSGLDGMQQYFLGVRSVKPQHELVEIKPLDFKGELKNVSGSVPTDKGDIKVSWERDLKTYQLTMQSPANVTADVYIPKGTSTSLIVSVNEKPVSGKISGNYILLSGIGSGKHTFKRNL</sequence>
<feature type="domain" description="Alpha-L-rhamnosidase C-terminal" evidence="9">
    <location>
        <begin position="799"/>
        <end position="868"/>
    </location>
</feature>
<keyword evidence="3" id="KW-0378">Hydrolase</keyword>
<feature type="domain" description="Alpha-L-rhamnosidase six-hairpin glycosidase" evidence="8">
    <location>
        <begin position="450"/>
        <end position="786"/>
    </location>
</feature>
<dbReference type="InterPro" id="IPR016007">
    <property type="entry name" value="Alpha_rhamnosid"/>
</dbReference>
<evidence type="ECO:0000313" key="11">
    <source>
        <dbReference type="Proteomes" id="UP000292884"/>
    </source>
</evidence>
<keyword evidence="11" id="KW-1185">Reference proteome</keyword>
<evidence type="ECO:0000259" key="8">
    <source>
        <dbReference type="Pfam" id="PF17389"/>
    </source>
</evidence>
<dbReference type="EMBL" id="SJSK01000002">
    <property type="protein sequence ID" value="TCC91648.1"/>
    <property type="molecule type" value="Genomic_DNA"/>
</dbReference>
<proteinExistence type="predicted"/>
<dbReference type="InterPro" id="IPR008902">
    <property type="entry name" value="Rhamnosid_concanavalin"/>
</dbReference>
<name>A0A4R0MWP7_9SPHI</name>
<evidence type="ECO:0000256" key="4">
    <source>
        <dbReference type="SAM" id="MobiDB-lite"/>
    </source>
</evidence>
<evidence type="ECO:0000256" key="5">
    <source>
        <dbReference type="SAM" id="SignalP"/>
    </source>
</evidence>
<reference evidence="10 11" key="1">
    <citation type="submission" date="2019-02" db="EMBL/GenBank/DDBJ databases">
        <title>Pedobacter sp. RP-1-13 sp. nov., isolated from Arctic soil.</title>
        <authorList>
            <person name="Dahal R.H."/>
        </authorList>
    </citation>
    <scope>NUCLEOTIDE SEQUENCE [LARGE SCALE GENOMIC DNA]</scope>
    <source>
        <strain evidence="10 11">RP-1-13</strain>
    </source>
</reference>
<dbReference type="AlphaFoldDB" id="A0A4R0MWP7"/>
<dbReference type="InterPro" id="IPR035398">
    <property type="entry name" value="Bac_rhamnosid_C"/>
</dbReference>
<feature type="chain" id="PRO_5020840332" description="alpha-L-rhamnosidase" evidence="5">
    <location>
        <begin position="21"/>
        <end position="904"/>
    </location>
</feature>
<evidence type="ECO:0000259" key="9">
    <source>
        <dbReference type="Pfam" id="PF17390"/>
    </source>
</evidence>
<dbReference type="InterPro" id="IPR035396">
    <property type="entry name" value="Bac_rhamnosid6H"/>
</dbReference>
<evidence type="ECO:0000259" key="7">
    <source>
        <dbReference type="Pfam" id="PF08531"/>
    </source>
</evidence>
<dbReference type="Proteomes" id="UP000292884">
    <property type="component" value="Unassembled WGS sequence"/>
</dbReference>
<dbReference type="InterPro" id="IPR012341">
    <property type="entry name" value="6hp_glycosidase-like_sf"/>
</dbReference>
<evidence type="ECO:0000259" key="6">
    <source>
        <dbReference type="Pfam" id="PF05592"/>
    </source>
</evidence>
<dbReference type="Pfam" id="PF25788">
    <property type="entry name" value="Ig_Rha78A_N"/>
    <property type="match status" value="1"/>
</dbReference>
<evidence type="ECO:0000256" key="1">
    <source>
        <dbReference type="ARBA" id="ARBA00001445"/>
    </source>
</evidence>
<dbReference type="PANTHER" id="PTHR33307">
    <property type="entry name" value="ALPHA-RHAMNOSIDASE (EUROFUNG)"/>
    <property type="match status" value="1"/>
</dbReference>
<dbReference type="Gene3D" id="1.50.10.10">
    <property type="match status" value="1"/>
</dbReference>